<name>A5DVH4_LODEL</name>
<feature type="transmembrane region" description="Helical" evidence="1">
    <location>
        <begin position="67"/>
        <end position="88"/>
    </location>
</feature>
<evidence type="ECO:0008006" key="4">
    <source>
        <dbReference type="Google" id="ProtNLM"/>
    </source>
</evidence>
<dbReference type="VEuPathDB" id="FungiDB:LELG_01360"/>
<keyword evidence="1" id="KW-1133">Transmembrane helix</keyword>
<sequence>MPIKLNKRPDIITSFPFYVDKKEISFAILPFFASIFSLGAFGACYPPQYCRNKLFLHDKRIMGLVQLPFCLFFNYFFSTMCFFFFFFFDPPPSQSKNFLLLATNSSPSQSGEVNFDFGDTAHCNNMQSPQATTKTNYTFRKKKNNRKNLHMKTIRQKRNYVCLES</sequence>
<proteinExistence type="predicted"/>
<dbReference type="HOGENOM" id="CLU_1611080_0_0_1"/>
<dbReference type="InParanoid" id="A5DVH4"/>
<feature type="transmembrane region" description="Helical" evidence="1">
    <location>
        <begin position="24"/>
        <end position="46"/>
    </location>
</feature>
<dbReference type="EMBL" id="CH981525">
    <property type="protein sequence ID" value="EDK43182.1"/>
    <property type="molecule type" value="Genomic_DNA"/>
</dbReference>
<accession>A5DVH4</accession>
<evidence type="ECO:0000313" key="3">
    <source>
        <dbReference type="Proteomes" id="UP000001996"/>
    </source>
</evidence>
<dbReference type="Proteomes" id="UP000001996">
    <property type="component" value="Unassembled WGS sequence"/>
</dbReference>
<evidence type="ECO:0000256" key="1">
    <source>
        <dbReference type="SAM" id="Phobius"/>
    </source>
</evidence>
<dbReference type="AlphaFoldDB" id="A5DVH4"/>
<keyword evidence="1" id="KW-0472">Membrane</keyword>
<gene>
    <name evidence="2" type="ORF">LELG_01360</name>
</gene>
<protein>
    <recommendedName>
        <fullName evidence="4">Transmembrane protein</fullName>
    </recommendedName>
</protein>
<reference evidence="2 3" key="1">
    <citation type="journal article" date="2009" name="Nature">
        <title>Evolution of pathogenicity and sexual reproduction in eight Candida genomes.</title>
        <authorList>
            <person name="Butler G."/>
            <person name="Rasmussen M.D."/>
            <person name="Lin M.F."/>
            <person name="Santos M.A."/>
            <person name="Sakthikumar S."/>
            <person name="Munro C.A."/>
            <person name="Rheinbay E."/>
            <person name="Grabherr M."/>
            <person name="Forche A."/>
            <person name="Reedy J.L."/>
            <person name="Agrafioti I."/>
            <person name="Arnaud M.B."/>
            <person name="Bates S."/>
            <person name="Brown A.J."/>
            <person name="Brunke S."/>
            <person name="Costanzo M.C."/>
            <person name="Fitzpatrick D.A."/>
            <person name="de Groot P.W."/>
            <person name="Harris D."/>
            <person name="Hoyer L.L."/>
            <person name="Hube B."/>
            <person name="Klis F.M."/>
            <person name="Kodira C."/>
            <person name="Lennard N."/>
            <person name="Logue M.E."/>
            <person name="Martin R."/>
            <person name="Neiman A.M."/>
            <person name="Nikolaou E."/>
            <person name="Quail M.A."/>
            <person name="Quinn J."/>
            <person name="Santos M.C."/>
            <person name="Schmitzberger F.F."/>
            <person name="Sherlock G."/>
            <person name="Shah P."/>
            <person name="Silverstein K.A."/>
            <person name="Skrzypek M.S."/>
            <person name="Soll D."/>
            <person name="Staggs R."/>
            <person name="Stansfield I."/>
            <person name="Stumpf M.P."/>
            <person name="Sudbery P.E."/>
            <person name="Srikantha T."/>
            <person name="Zeng Q."/>
            <person name="Berman J."/>
            <person name="Berriman M."/>
            <person name="Heitman J."/>
            <person name="Gow N.A."/>
            <person name="Lorenz M.C."/>
            <person name="Birren B.W."/>
            <person name="Kellis M."/>
            <person name="Cuomo C.A."/>
        </authorList>
    </citation>
    <scope>NUCLEOTIDE SEQUENCE [LARGE SCALE GENOMIC DNA]</scope>
    <source>
        <strain evidence="3">ATCC 11503 / BCRC 21390 / CBS 2605 / JCM 1781 / NBRC 1676 / NRRL YB-4239</strain>
    </source>
</reference>
<keyword evidence="1" id="KW-0812">Transmembrane</keyword>
<keyword evidence="3" id="KW-1185">Reference proteome</keyword>
<evidence type="ECO:0000313" key="2">
    <source>
        <dbReference type="EMBL" id="EDK43182.1"/>
    </source>
</evidence>
<organism evidence="2 3">
    <name type="scientific">Lodderomyces elongisporus (strain ATCC 11503 / CBS 2605 / JCM 1781 / NBRC 1676 / NRRL YB-4239)</name>
    <name type="common">Yeast</name>
    <name type="synonym">Saccharomyces elongisporus</name>
    <dbReference type="NCBI Taxonomy" id="379508"/>
    <lineage>
        <taxon>Eukaryota</taxon>
        <taxon>Fungi</taxon>
        <taxon>Dikarya</taxon>
        <taxon>Ascomycota</taxon>
        <taxon>Saccharomycotina</taxon>
        <taxon>Pichiomycetes</taxon>
        <taxon>Debaryomycetaceae</taxon>
        <taxon>Candida/Lodderomyces clade</taxon>
        <taxon>Lodderomyces</taxon>
    </lineage>
</organism>